<evidence type="ECO:0000256" key="9">
    <source>
        <dbReference type="RuleBase" id="RU369079"/>
    </source>
</evidence>
<reference evidence="11 12" key="1">
    <citation type="submission" date="2024-02" db="EMBL/GenBank/DDBJ databases">
        <title>New especies of Spiribacter isolated from saline water.</title>
        <authorList>
            <person name="Leon M.J."/>
            <person name="De La Haba R."/>
            <person name="Sanchez-Porro C."/>
            <person name="Ventosa A."/>
        </authorList>
    </citation>
    <scope>NUCLEOTIDE SEQUENCE [LARGE SCALE GENOMIC DNA]</scope>
    <source>
        <strain evidence="12">ag22IC4-189</strain>
    </source>
</reference>
<evidence type="ECO:0000256" key="7">
    <source>
        <dbReference type="ARBA" id="ARBA00023136"/>
    </source>
</evidence>
<dbReference type="Pfam" id="PF04290">
    <property type="entry name" value="DctQ"/>
    <property type="match status" value="1"/>
</dbReference>
<evidence type="ECO:0000256" key="1">
    <source>
        <dbReference type="ARBA" id="ARBA00004429"/>
    </source>
</evidence>
<dbReference type="InterPro" id="IPR007387">
    <property type="entry name" value="TRAP_DctQ"/>
</dbReference>
<feature type="transmembrane region" description="Helical" evidence="9">
    <location>
        <begin position="61"/>
        <end position="82"/>
    </location>
</feature>
<keyword evidence="4 9" id="KW-0997">Cell inner membrane</keyword>
<gene>
    <name evidence="11" type="ORF">V6X30_02800</name>
</gene>
<comment type="caution">
    <text evidence="11">The sequence shown here is derived from an EMBL/GenBank/DDBJ whole genome shotgun (WGS) entry which is preliminary data.</text>
</comment>
<keyword evidence="5 9" id="KW-0812">Transmembrane</keyword>
<comment type="function">
    <text evidence="9">Part of the tripartite ATP-independent periplasmic (TRAP) transport system.</text>
</comment>
<dbReference type="PANTHER" id="PTHR35011:SF4">
    <property type="entry name" value="SLL1102 PROTEIN"/>
    <property type="match status" value="1"/>
</dbReference>
<keyword evidence="3" id="KW-1003">Cell membrane</keyword>
<proteinExistence type="inferred from homology"/>
<dbReference type="RefSeq" id="WP_367983116.1">
    <property type="nucleotide sequence ID" value="NZ_JBAKFF010000001.1"/>
</dbReference>
<protein>
    <recommendedName>
        <fullName evidence="9">TRAP transporter small permease protein</fullName>
    </recommendedName>
</protein>
<comment type="subcellular location">
    <subcellularLocation>
        <location evidence="1 9">Cell inner membrane</location>
        <topology evidence="1 9">Multi-pass membrane protein</topology>
    </subcellularLocation>
</comment>
<accession>A0ABV3T551</accession>
<organism evidence="11 12">
    <name type="scientific">Spiribacter insolitus</name>
    <dbReference type="NCBI Taxonomy" id="3122417"/>
    <lineage>
        <taxon>Bacteria</taxon>
        <taxon>Pseudomonadati</taxon>
        <taxon>Pseudomonadota</taxon>
        <taxon>Gammaproteobacteria</taxon>
        <taxon>Chromatiales</taxon>
        <taxon>Ectothiorhodospiraceae</taxon>
        <taxon>Spiribacter</taxon>
    </lineage>
</organism>
<keyword evidence="2 9" id="KW-0813">Transport</keyword>
<comment type="similarity">
    <text evidence="8 9">Belongs to the TRAP transporter small permease family.</text>
</comment>
<sequence>MAILRHLMDPLLRLSEWIDTLSDRVGQGLRWVALLLVVVGVVNVIGRYLGAQLGMQLSSNALLEAQIQAFAVIFLLGSAYLLRHDGHIRVDILQSRFGPRLRAWIELLGALMALIPFCMVMLIYGVDYVARAWSRLEVSPNPGGLPLYPIKTMILIGFSLLLLQGVSQAIKAAARLRGKRA</sequence>
<evidence type="ECO:0000256" key="6">
    <source>
        <dbReference type="ARBA" id="ARBA00022989"/>
    </source>
</evidence>
<evidence type="ECO:0000256" key="3">
    <source>
        <dbReference type="ARBA" id="ARBA00022475"/>
    </source>
</evidence>
<dbReference type="EMBL" id="JBAKFF010000001">
    <property type="protein sequence ID" value="MEX0430329.1"/>
    <property type="molecule type" value="Genomic_DNA"/>
</dbReference>
<keyword evidence="12" id="KW-1185">Reference proteome</keyword>
<dbReference type="InterPro" id="IPR055348">
    <property type="entry name" value="DctQ"/>
</dbReference>
<evidence type="ECO:0000256" key="5">
    <source>
        <dbReference type="ARBA" id="ARBA00022692"/>
    </source>
</evidence>
<dbReference type="PANTHER" id="PTHR35011">
    <property type="entry name" value="2,3-DIKETO-L-GULONATE TRAP TRANSPORTER SMALL PERMEASE PROTEIN YIAM"/>
    <property type="match status" value="1"/>
</dbReference>
<name>A0ABV3T551_9GAMM</name>
<feature type="transmembrane region" description="Helical" evidence="9">
    <location>
        <begin position="103"/>
        <end position="126"/>
    </location>
</feature>
<feature type="domain" description="Tripartite ATP-independent periplasmic transporters DctQ component" evidence="10">
    <location>
        <begin position="36"/>
        <end position="173"/>
    </location>
</feature>
<keyword evidence="7 9" id="KW-0472">Membrane</keyword>
<evidence type="ECO:0000313" key="11">
    <source>
        <dbReference type="EMBL" id="MEX0430329.1"/>
    </source>
</evidence>
<dbReference type="Proteomes" id="UP001556637">
    <property type="component" value="Unassembled WGS sequence"/>
</dbReference>
<evidence type="ECO:0000313" key="12">
    <source>
        <dbReference type="Proteomes" id="UP001556637"/>
    </source>
</evidence>
<feature type="transmembrane region" description="Helical" evidence="9">
    <location>
        <begin position="31"/>
        <end position="49"/>
    </location>
</feature>
<evidence type="ECO:0000256" key="8">
    <source>
        <dbReference type="ARBA" id="ARBA00038436"/>
    </source>
</evidence>
<evidence type="ECO:0000259" key="10">
    <source>
        <dbReference type="Pfam" id="PF04290"/>
    </source>
</evidence>
<evidence type="ECO:0000256" key="2">
    <source>
        <dbReference type="ARBA" id="ARBA00022448"/>
    </source>
</evidence>
<feature type="transmembrane region" description="Helical" evidence="9">
    <location>
        <begin position="146"/>
        <end position="170"/>
    </location>
</feature>
<keyword evidence="6 9" id="KW-1133">Transmembrane helix</keyword>
<comment type="subunit">
    <text evidence="9">The complex comprises the extracytoplasmic solute receptor protein and the two transmembrane proteins.</text>
</comment>
<evidence type="ECO:0000256" key="4">
    <source>
        <dbReference type="ARBA" id="ARBA00022519"/>
    </source>
</evidence>